<sequence length="158" mass="18174">MKNIHKGRHVAAVEGDFVVFVIGMRVNKLLSFSKWIPVFKAMGPMIRELYHNPDIGFLHAEFHFSWRRVTLIQYWKSFDQLETYAHGKTHSVAWKAFNKKIGDDGSVGIFHESYKIEKRSAEAIYNNMPRIGLGKAFSLASVTKHTQSARERMKSDSS</sequence>
<evidence type="ECO:0000313" key="1">
    <source>
        <dbReference type="EMBL" id="MBN3555646.1"/>
    </source>
</evidence>
<proteinExistence type="predicted"/>
<organism evidence="1 2">
    <name type="scientific">Fictibacillus nanhaiensis</name>
    <dbReference type="NCBI Taxonomy" id="742169"/>
    <lineage>
        <taxon>Bacteria</taxon>
        <taxon>Bacillati</taxon>
        <taxon>Bacillota</taxon>
        <taxon>Bacilli</taxon>
        <taxon>Bacillales</taxon>
        <taxon>Fictibacillaceae</taxon>
        <taxon>Fictibacillus</taxon>
    </lineage>
</organism>
<dbReference type="Pfam" id="PF13826">
    <property type="entry name" value="Monooxy_af470-like"/>
    <property type="match status" value="1"/>
</dbReference>
<dbReference type="InterPro" id="IPR025444">
    <property type="entry name" value="Monooxy_af470"/>
</dbReference>
<protein>
    <submittedName>
        <fullName evidence="1">DUF4188 domain-containing protein</fullName>
    </submittedName>
</protein>
<gene>
    <name evidence="1" type="ORF">JYA63_15315</name>
</gene>
<keyword evidence="2" id="KW-1185">Reference proteome</keyword>
<accession>A0ABS2ZSR2</accession>
<dbReference type="Proteomes" id="UP001296923">
    <property type="component" value="Unassembled WGS sequence"/>
</dbReference>
<dbReference type="RefSeq" id="WP_205726448.1">
    <property type="nucleotide sequence ID" value="NZ_JAFHKR010000039.1"/>
</dbReference>
<reference evidence="1 2" key="1">
    <citation type="submission" date="2021-01" db="EMBL/GenBank/DDBJ databases">
        <title>Genome Sequencing of Type Strains.</title>
        <authorList>
            <person name="Lemaire J.F."/>
            <person name="Inderbitzin P."/>
            <person name="Collins S.B."/>
            <person name="Wespe N."/>
            <person name="Knight-Connoni V."/>
        </authorList>
    </citation>
    <scope>NUCLEOTIDE SEQUENCE [LARGE SCALE GENOMIC DNA]</scope>
    <source>
        <strain evidence="1 2">DSM 23009</strain>
    </source>
</reference>
<evidence type="ECO:0000313" key="2">
    <source>
        <dbReference type="Proteomes" id="UP001296923"/>
    </source>
</evidence>
<name>A0ABS2ZSR2_9BACL</name>
<comment type="caution">
    <text evidence="1">The sequence shown here is derived from an EMBL/GenBank/DDBJ whole genome shotgun (WGS) entry which is preliminary data.</text>
</comment>
<dbReference type="EMBL" id="JAFHKR010000039">
    <property type="protein sequence ID" value="MBN3555646.1"/>
    <property type="molecule type" value="Genomic_DNA"/>
</dbReference>